<dbReference type="EMBL" id="JAGFBS010000012">
    <property type="protein sequence ID" value="KAG6376535.1"/>
    <property type="molecule type" value="Genomic_DNA"/>
</dbReference>
<dbReference type="Proteomes" id="UP000683000">
    <property type="component" value="Unassembled WGS sequence"/>
</dbReference>
<gene>
    <name evidence="2" type="ORF">JVT61DRAFT_2529</name>
</gene>
<evidence type="ECO:0000313" key="3">
    <source>
        <dbReference type="Proteomes" id="UP000683000"/>
    </source>
</evidence>
<keyword evidence="1" id="KW-1133">Transmembrane helix</keyword>
<organism evidence="2 3">
    <name type="scientific">Boletus reticuloceps</name>
    <dbReference type="NCBI Taxonomy" id="495285"/>
    <lineage>
        <taxon>Eukaryota</taxon>
        <taxon>Fungi</taxon>
        <taxon>Dikarya</taxon>
        <taxon>Basidiomycota</taxon>
        <taxon>Agaricomycotina</taxon>
        <taxon>Agaricomycetes</taxon>
        <taxon>Agaricomycetidae</taxon>
        <taxon>Boletales</taxon>
        <taxon>Boletineae</taxon>
        <taxon>Boletaceae</taxon>
        <taxon>Boletoideae</taxon>
        <taxon>Boletus</taxon>
    </lineage>
</organism>
<dbReference type="AlphaFoldDB" id="A0A8I3ABR7"/>
<keyword evidence="3" id="KW-1185">Reference proteome</keyword>
<evidence type="ECO:0000313" key="2">
    <source>
        <dbReference type="EMBL" id="KAG6376535.1"/>
    </source>
</evidence>
<keyword evidence="1" id="KW-0812">Transmembrane</keyword>
<reference evidence="2" key="1">
    <citation type="submission" date="2021-03" db="EMBL/GenBank/DDBJ databases">
        <title>Evolutionary innovations through gain and loss of genes in the ectomycorrhizal Boletales.</title>
        <authorList>
            <person name="Wu G."/>
            <person name="Miyauchi S."/>
            <person name="Morin E."/>
            <person name="Yang Z.-L."/>
            <person name="Xu J."/>
            <person name="Martin F.M."/>
        </authorList>
    </citation>
    <scope>NUCLEOTIDE SEQUENCE</scope>
    <source>
        <strain evidence="2">BR01</strain>
    </source>
</reference>
<sequence length="108" mass="12364">MPYRFHLSSENDVKVIMAYVVDLICAMQAIFLLAFGGRVTADKVALALRAYEQPRKIVHLKVDAFDGRLGRDHVLDKVEELIWRYSIADHEIEETRRKISQVLPPGSL</sequence>
<keyword evidence="1" id="KW-0472">Membrane</keyword>
<protein>
    <submittedName>
        <fullName evidence="2">Uncharacterized protein</fullName>
    </submittedName>
</protein>
<dbReference type="OrthoDB" id="2688914at2759"/>
<evidence type="ECO:0000256" key="1">
    <source>
        <dbReference type="SAM" id="Phobius"/>
    </source>
</evidence>
<feature type="transmembrane region" description="Helical" evidence="1">
    <location>
        <begin position="16"/>
        <end position="35"/>
    </location>
</feature>
<name>A0A8I3ABR7_9AGAM</name>
<accession>A0A8I3ABR7</accession>
<proteinExistence type="predicted"/>
<comment type="caution">
    <text evidence="2">The sequence shown here is derived from an EMBL/GenBank/DDBJ whole genome shotgun (WGS) entry which is preliminary data.</text>
</comment>